<dbReference type="PIRSF" id="PIRSF036761">
    <property type="entry name" value="GDH_Mll4104"/>
    <property type="match status" value="1"/>
</dbReference>
<dbReference type="Pfam" id="PF21074">
    <property type="entry name" value="GDH_C"/>
    <property type="match status" value="1"/>
</dbReference>
<dbReference type="SUPFAM" id="SSF53223">
    <property type="entry name" value="Aminoacid dehydrogenase-like, N-terminal domain"/>
    <property type="match status" value="1"/>
</dbReference>
<gene>
    <name evidence="6" type="ORF">E4L98_08115</name>
</gene>
<dbReference type="InterPro" id="IPR049059">
    <property type="entry name" value="NAD_Glu_DH_HM1"/>
</dbReference>
<dbReference type="SUPFAM" id="SSF51735">
    <property type="entry name" value="NAD(P)-binding Rossmann-fold domains"/>
    <property type="match status" value="1"/>
</dbReference>
<dbReference type="InterPro" id="IPR048381">
    <property type="entry name" value="GDH_C"/>
</dbReference>
<dbReference type="Pfam" id="PF05088">
    <property type="entry name" value="Bac_GDH_CD"/>
    <property type="match status" value="1"/>
</dbReference>
<dbReference type="InterPro" id="IPR046346">
    <property type="entry name" value="Aminoacid_DH-like_N_sf"/>
</dbReference>
<dbReference type="Gene3D" id="3.40.50.720">
    <property type="entry name" value="NAD(P)-binding Rossmann-like Domain"/>
    <property type="match status" value="1"/>
</dbReference>
<dbReference type="GO" id="GO:0006538">
    <property type="term" value="P:L-glutamate catabolic process"/>
    <property type="evidence" value="ECO:0007669"/>
    <property type="project" value="InterPro"/>
</dbReference>
<dbReference type="Pfam" id="PF21078">
    <property type="entry name" value="GDH_HM3"/>
    <property type="match status" value="1"/>
</dbReference>
<dbReference type="EMBL" id="SPVG01000076">
    <property type="protein sequence ID" value="TFW26607.1"/>
    <property type="molecule type" value="Genomic_DNA"/>
</dbReference>
<dbReference type="Pfam" id="PF21076">
    <property type="entry name" value="GDH_ACT2"/>
    <property type="match status" value="1"/>
</dbReference>
<evidence type="ECO:0000313" key="7">
    <source>
        <dbReference type="Proteomes" id="UP000297729"/>
    </source>
</evidence>
<evidence type="ECO:0000259" key="2">
    <source>
        <dbReference type="Pfam" id="PF05088"/>
    </source>
</evidence>
<keyword evidence="1" id="KW-0560">Oxidoreductase</keyword>
<dbReference type="GO" id="GO:0004352">
    <property type="term" value="F:glutamate dehydrogenase (NAD+) activity"/>
    <property type="evidence" value="ECO:0007669"/>
    <property type="project" value="InterPro"/>
</dbReference>
<evidence type="ECO:0000259" key="3">
    <source>
        <dbReference type="Pfam" id="PF21074"/>
    </source>
</evidence>
<dbReference type="Pfam" id="PF21073">
    <property type="entry name" value="GDH_HM1"/>
    <property type="match status" value="1"/>
</dbReference>
<dbReference type="InterPro" id="IPR036291">
    <property type="entry name" value="NAD(P)-bd_dom_sf"/>
</dbReference>
<dbReference type="InterPro" id="IPR049056">
    <property type="entry name" value="NAD_Glu_DH_HM3"/>
</dbReference>
<dbReference type="InterPro" id="IPR024727">
    <property type="entry name" value="NAD_Glu_DH_N_ACT1"/>
</dbReference>
<keyword evidence="7" id="KW-1185">Reference proteome</keyword>
<feature type="domain" description="NAD-specific glutamate dehydrogenase C-terminal" evidence="3">
    <location>
        <begin position="1240"/>
        <end position="1530"/>
    </location>
</feature>
<dbReference type="GO" id="GO:0004069">
    <property type="term" value="F:L-aspartate:2-oxoglutarate aminotransferase activity"/>
    <property type="evidence" value="ECO:0007669"/>
    <property type="project" value="InterPro"/>
</dbReference>
<evidence type="ECO:0000313" key="6">
    <source>
        <dbReference type="EMBL" id="TFW26607.1"/>
    </source>
</evidence>
<dbReference type="PANTHER" id="PTHR43403">
    <property type="entry name" value="NAD-SPECIFIC GLUTAMATE DEHYDROGENASE"/>
    <property type="match status" value="1"/>
</dbReference>
<dbReference type="PANTHER" id="PTHR43403:SF1">
    <property type="entry name" value="NAD-SPECIFIC GLUTAMATE DEHYDROGENASE"/>
    <property type="match status" value="1"/>
</dbReference>
<comment type="caution">
    <text evidence="6">The sequence shown here is derived from an EMBL/GenBank/DDBJ whole genome shotgun (WGS) entry which is preliminary data.</text>
</comment>
<dbReference type="Proteomes" id="UP000297729">
    <property type="component" value="Unassembled WGS sequence"/>
</dbReference>
<dbReference type="Pfam" id="PF21075">
    <property type="entry name" value="GDH_ACT1"/>
    <property type="match status" value="1"/>
</dbReference>
<feature type="domain" description="NAD-glutamate dehydrogenase N-terminal ACT1" evidence="4">
    <location>
        <begin position="32"/>
        <end position="153"/>
    </location>
</feature>
<evidence type="ECO:0000259" key="4">
    <source>
        <dbReference type="Pfam" id="PF21075"/>
    </source>
</evidence>
<dbReference type="InterPro" id="IPR007780">
    <property type="entry name" value="NAD_Glu_DH_bac"/>
</dbReference>
<sequence>MKQMPQDLRKQTLELVNASKTAGDDEQVAALIAAWLKSLDDEDLAGTVPDSLAPVLWGGFTQVAKRSGSGAQVARLRHSDGRGGMATALLILNDDMPYLVDSIVMAMRKLRVAANGVLNAVLPVQRDADGAITAVGQAGAKLESYVLVLLADDLPDAELGMLVERIEMVSRDAAVVHRDRPAMLEHFSRIGAEAATHGEEGKEVAAFLEWAKTEGFEPFGYAYYQVKPGVPELERDIPSRIGVLQDTSHPVYGTCLANIPGFFDTLSKRAHTLSIVKADVEGTLHRDAQLDFIGVRHADADGKILGEYCFVGLFTRAATSTPLDRLPFARGRVAKVLSIAGVRQEGFRAEKFVEILESLPRTEALEAEPEWLAEVCGAVVSLYKQPRAKVFARRDVYARHLNVLVYLPRERYSASVGSALAKALQASSGAHHVSSQTLVADGPLARVYLIAHGARYPLDLATDIQQPLLAVLDGWHDQFSALADKVEDVSLRASLRRMCATLPTDYVVATKPAAAFHDLEAILRNGDPSRVSVRVDADNGASTIRLYSVDRVPSLSTILPALHNAGVTIDREQAHSLRVNGQRHYVTSLSVDADTAAKLGKPEIVSVAEDLFTALFNNEAEDGRLNGLVIEGGLSVREVQLVRAYMSYWRQTGTNFSVRYMAETLRTQPALVKDLVDAFLQRFDPANDDATRNAALDKIADIKSRLPAINHADSEAVLGAMATLIAATLRTNYFQNAQQGDKIIFKFDTSNLSLVPEPRPFREIFVFSRRFEGVHLRGGPVARGGLRWSDRMEDYRTEVLGLVKAQMVKNAVIVPAGAKGGFVCKQMPKDAARDVIAAEGEAVYRLFISSLLEVTDNRVLGKIVPPADTVVYDPNDPYLVVAADKGTATFSDIANGIAVQRGFWLGDAFASGGSNGYDHKKMGITAKGAFEAVKRHFYEMDHDIHAAPVTMVGVGDMSGDVFGNGALLSRKLKVLAAFDHRHIFLDPNPDMEVSFKERERMFALPRSSWDDYNKELISAGGGVYPRSARSIELSPQIRAALDIEETALAPEELMHRILLAPVDLFYNGGIGTYIKASTETHAQVKDRANDNIRVNGNELRCKVVTEGGNLGATQAGRIEFALNGGRIFTDAIDNSAGVDCSDHEVNAKMWLDVEMNAGQLSEADRNRTLNEMTNDIERLVLRDNTLQTQLLVRELQAQGDAAVQDGYAALIASLEEEGALSRELEQLPSVAELARRKADGRGLTTPELAVVIANVKNRYKRILSALPLTDNSWAESVLKPYFPDLLVATRPALAHPLANAILATVLANESVNRCGPLMLRQLAGEHGVDESDVILAWGQAWSALNLAPVFDALDADALKVPRAVSVKVDARTRSLQKSVIEGALSVPAEQLRAGAAELTRLFAKPETLASLTGADGQSEAELTAGLRAEFVRAWKAVDAIESVAAFVFAALSVQRPQGMDLPAFLQVGLALRAQVGIDVLERGLKLPATNRSQEQLRSYAQNALRRTQQRLLTQVLKHATGGHSAVEAVEVVANTLGLSGYAPAADLEQAMLDVWALSEAVNASTTAVAV</sequence>
<evidence type="ECO:0000256" key="1">
    <source>
        <dbReference type="ARBA" id="ARBA00023002"/>
    </source>
</evidence>
<dbReference type="RefSeq" id="WP_135201062.1">
    <property type="nucleotide sequence ID" value="NZ_SPVG01000076.1"/>
</dbReference>
<protein>
    <submittedName>
        <fullName evidence="6">Glutamate dehydrogenase</fullName>
    </submittedName>
</protein>
<feature type="domain" description="NAD-glutamate dehydrogenase ACT2" evidence="5">
    <location>
        <begin position="389"/>
        <end position="475"/>
    </location>
</feature>
<organism evidence="6 7">
    <name type="scientific">Duganella callida</name>
    <dbReference type="NCBI Taxonomy" id="2561932"/>
    <lineage>
        <taxon>Bacteria</taxon>
        <taxon>Pseudomonadati</taxon>
        <taxon>Pseudomonadota</taxon>
        <taxon>Betaproteobacteria</taxon>
        <taxon>Burkholderiales</taxon>
        <taxon>Oxalobacteraceae</taxon>
        <taxon>Telluria group</taxon>
        <taxon>Duganella</taxon>
    </lineage>
</organism>
<reference evidence="6 7" key="1">
    <citation type="submission" date="2019-03" db="EMBL/GenBank/DDBJ databases">
        <title>Draft Genome Sequence of Duganella callidus sp. nov., a Novel Duganella Species Isolated from Cultivated Soil.</title>
        <authorList>
            <person name="Raths R."/>
            <person name="Peta V."/>
            <person name="Bucking H."/>
        </authorList>
    </citation>
    <scope>NUCLEOTIDE SEQUENCE [LARGE SCALE GENOMIC DNA]</scope>
    <source>
        <strain evidence="6 7">DN04</strain>
    </source>
</reference>
<evidence type="ECO:0000259" key="5">
    <source>
        <dbReference type="Pfam" id="PF21076"/>
    </source>
</evidence>
<dbReference type="InterPro" id="IPR028971">
    <property type="entry name" value="NAD-GDH_cat"/>
</dbReference>
<name>A0A4Y9SN97_9BURK</name>
<dbReference type="InterPro" id="IPR049062">
    <property type="entry name" value="NAD_Glu_DH_ACT2"/>
</dbReference>
<feature type="domain" description="NAD-glutamate dehydrogenase catalytic" evidence="2">
    <location>
        <begin position="702"/>
        <end position="1191"/>
    </location>
</feature>
<accession>A0A4Y9SN97</accession>
<dbReference type="OrthoDB" id="9758052at2"/>
<proteinExistence type="predicted"/>